<dbReference type="PANTHER" id="PTHR38436">
    <property type="entry name" value="POLYKETIDE CYCLASE SNOAL-LIKE DOMAIN"/>
    <property type="match status" value="1"/>
</dbReference>
<dbReference type="Proteomes" id="UP000294359">
    <property type="component" value="Chromosome"/>
</dbReference>
<dbReference type="Pfam" id="PF07366">
    <property type="entry name" value="SnoaL"/>
    <property type="match status" value="1"/>
</dbReference>
<reference evidence="1 2" key="1">
    <citation type="submission" date="2019-03" db="EMBL/GenBank/DDBJ databases">
        <title>Draft Genome Sequences of Six Type Strains of the Genus Massilia.</title>
        <authorList>
            <person name="Miess H."/>
            <person name="Frediansyhah A."/>
            <person name="Gross H."/>
        </authorList>
    </citation>
    <scope>NUCLEOTIDE SEQUENCE [LARGE SCALE GENOMIC DNA]</scope>
    <source>
        <strain evidence="1 2">DSM 17505</strain>
    </source>
</reference>
<proteinExistence type="predicted"/>
<accession>A0ABX5S7V7</accession>
<dbReference type="PANTHER" id="PTHR38436:SF1">
    <property type="entry name" value="ESTER CYCLASE"/>
    <property type="match status" value="1"/>
</dbReference>
<keyword evidence="2" id="KW-1185">Reference proteome</keyword>
<dbReference type="InterPro" id="IPR009959">
    <property type="entry name" value="Cyclase_SnoaL-like"/>
</dbReference>
<dbReference type="Gene3D" id="3.10.450.50">
    <property type="match status" value="1"/>
</dbReference>
<gene>
    <name evidence="1" type="ORF">E1742_05210</name>
</gene>
<evidence type="ECO:0000313" key="2">
    <source>
        <dbReference type="Proteomes" id="UP000294359"/>
    </source>
</evidence>
<evidence type="ECO:0008006" key="3">
    <source>
        <dbReference type="Google" id="ProtNLM"/>
    </source>
</evidence>
<organism evidence="1 2">
    <name type="scientific">Pseudoduganella plicata</name>
    <dbReference type="NCBI Taxonomy" id="321984"/>
    <lineage>
        <taxon>Bacteria</taxon>
        <taxon>Pseudomonadati</taxon>
        <taxon>Pseudomonadota</taxon>
        <taxon>Betaproteobacteria</taxon>
        <taxon>Burkholderiales</taxon>
        <taxon>Oxalobacteraceae</taxon>
        <taxon>Telluria group</taxon>
        <taxon>Pseudoduganella</taxon>
    </lineage>
</organism>
<dbReference type="EMBL" id="CP038026">
    <property type="protein sequence ID" value="QBQ35632.1"/>
    <property type="molecule type" value="Genomic_DNA"/>
</dbReference>
<sequence length="205" mass="22208">MCTDDDLRECLGGCTYRPATSLYYDSSIREEPAMTAAIDSSDTDPVRIPGATGSIAANEKLAQCWYRAFDEGDAALLEAILASGWVDIPAPPGTPPGAAGAVRTMKALREAFPDFRITVKDILHDGNRVVVRSAMSGTQCGTFLGMQASGKTLEIQAIDIHDIRAGRIFRTWHSEDWMNGLRQLGFFTAEHAATRNPEKSSSRPG</sequence>
<evidence type="ECO:0000313" key="1">
    <source>
        <dbReference type="EMBL" id="QBQ35632.1"/>
    </source>
</evidence>
<protein>
    <recommendedName>
        <fullName evidence="3">Ester cyclase</fullName>
    </recommendedName>
</protein>
<dbReference type="SUPFAM" id="SSF54427">
    <property type="entry name" value="NTF2-like"/>
    <property type="match status" value="1"/>
</dbReference>
<dbReference type="InterPro" id="IPR032710">
    <property type="entry name" value="NTF2-like_dom_sf"/>
</dbReference>
<name>A0ABX5S7V7_9BURK</name>